<dbReference type="EMBL" id="FNEZ01000002">
    <property type="protein sequence ID" value="SDJ75953.1"/>
    <property type="molecule type" value="Genomic_DNA"/>
</dbReference>
<evidence type="ECO:0000256" key="2">
    <source>
        <dbReference type="SAM" id="SignalP"/>
    </source>
</evidence>
<gene>
    <name evidence="4" type="ORF">SAMN04487935_1753</name>
</gene>
<dbReference type="PROSITE" id="PS50853">
    <property type="entry name" value="FN3"/>
    <property type="match status" value="1"/>
</dbReference>
<dbReference type="RefSeq" id="WP_091393917.1">
    <property type="nucleotide sequence ID" value="NZ_BKAI01000003.1"/>
</dbReference>
<dbReference type="SMART" id="SM00060">
    <property type="entry name" value="FN3"/>
    <property type="match status" value="1"/>
</dbReference>
<dbReference type="Pfam" id="PF18962">
    <property type="entry name" value="Por_Secre_tail"/>
    <property type="match status" value="1"/>
</dbReference>
<dbReference type="CDD" id="cd00063">
    <property type="entry name" value="FN3"/>
    <property type="match status" value="1"/>
</dbReference>
<dbReference type="Gene3D" id="2.60.40.10">
    <property type="entry name" value="Immunoglobulins"/>
    <property type="match status" value="1"/>
</dbReference>
<evidence type="ECO:0000256" key="1">
    <source>
        <dbReference type="ARBA" id="ARBA00022729"/>
    </source>
</evidence>
<organism evidence="4 5">
    <name type="scientific">Flavobacterium noncentrifugens</name>
    <dbReference type="NCBI Taxonomy" id="1128970"/>
    <lineage>
        <taxon>Bacteria</taxon>
        <taxon>Pseudomonadati</taxon>
        <taxon>Bacteroidota</taxon>
        <taxon>Flavobacteriia</taxon>
        <taxon>Flavobacteriales</taxon>
        <taxon>Flavobacteriaceae</taxon>
        <taxon>Flavobacterium</taxon>
    </lineage>
</organism>
<evidence type="ECO:0000313" key="5">
    <source>
        <dbReference type="Proteomes" id="UP000199580"/>
    </source>
</evidence>
<dbReference type="Gene3D" id="2.60.120.380">
    <property type="match status" value="1"/>
</dbReference>
<dbReference type="AlphaFoldDB" id="A0A1G8WCI6"/>
<feature type="domain" description="Fibronectin type-III" evidence="3">
    <location>
        <begin position="199"/>
        <end position="286"/>
    </location>
</feature>
<keyword evidence="1 2" id="KW-0732">Signal</keyword>
<dbReference type="OrthoDB" id="1113525at2"/>
<evidence type="ECO:0000259" key="3">
    <source>
        <dbReference type="PROSITE" id="PS50853"/>
    </source>
</evidence>
<evidence type="ECO:0000313" key="4">
    <source>
        <dbReference type="EMBL" id="SDJ75953.1"/>
    </source>
</evidence>
<dbReference type="InterPro" id="IPR036116">
    <property type="entry name" value="FN3_sf"/>
</dbReference>
<dbReference type="NCBIfam" id="TIGR04183">
    <property type="entry name" value="Por_Secre_tail"/>
    <property type="match status" value="1"/>
</dbReference>
<keyword evidence="5" id="KW-1185">Reference proteome</keyword>
<reference evidence="4 5" key="1">
    <citation type="submission" date="2016-10" db="EMBL/GenBank/DDBJ databases">
        <authorList>
            <person name="de Groot N.N."/>
        </authorList>
    </citation>
    <scope>NUCLEOTIDE SEQUENCE [LARGE SCALE GENOMIC DNA]</scope>
    <source>
        <strain evidence="4 5">CGMCC 1.10076</strain>
    </source>
</reference>
<dbReference type="InterPro" id="IPR026444">
    <property type="entry name" value="Secre_tail"/>
</dbReference>
<dbReference type="InterPro" id="IPR013783">
    <property type="entry name" value="Ig-like_fold"/>
</dbReference>
<dbReference type="STRING" id="1128970.SAMN04487935_1753"/>
<dbReference type="SUPFAM" id="SSF49265">
    <property type="entry name" value="Fibronectin type III"/>
    <property type="match status" value="1"/>
</dbReference>
<sequence>MKKIYSFAFIMALCSQVDAQVLNEPAGWPNANWTITGEYNPDPLAFEADPTTTANFAFDDDDSGSSTLANEDHIAAESPIIDLNAAFSANEKSLEISVSYAFNKYANDVLQFQYWDADASAWVAWTGDNVPDNGSATDNFCSATKTTHVTAGLDISNFTSTQLSGFKYRIFYDDDPDGAAWNYGFCFDSPTLMSVACSGITNLAVADILEDSANLTWTAVSGVAGYQYALDEMEAAPADGTPITEATFSATDLTPETVYYFHVRTDCGGIYGPWNTLTFTTRALPPANDACADAIVVDGLPYTNTQDATTASNNDGTITTCGTGMNDGVWYTFTGDGTGISVNLTNVEGWDPEIGVYTGTCGDFTCVGFKDNGGNSDDETFGFTSEVGVVYYVNVGHYNGTTDNPEGPFTISLDTYVPAELPENDSCATATAIESLPYTNAQDATAATNNDGFVAACAFGANDGVWYTFTGDGADITVAISEIVGWDPELSVYTGTCGEFTCAGSADDGGTDGGETVTVAATEVGTTYFVNVAQFSGSTDNPEGPFSLSVSSALAATSFTNSEFKSYPNPVADVLNVSYTKNITNVAVFNMLGQQVLSKSVNATTGKIDVSSLNGGTYIVKVASGNETKTIKIIKM</sequence>
<protein>
    <submittedName>
        <fullName evidence="4">Por secretion system C-terminal sorting domain-containing protein</fullName>
    </submittedName>
</protein>
<feature type="chain" id="PRO_5011678495" evidence="2">
    <location>
        <begin position="20"/>
        <end position="636"/>
    </location>
</feature>
<dbReference type="Proteomes" id="UP000199580">
    <property type="component" value="Unassembled WGS sequence"/>
</dbReference>
<feature type="signal peptide" evidence="2">
    <location>
        <begin position="1"/>
        <end position="19"/>
    </location>
</feature>
<proteinExistence type="predicted"/>
<accession>A0A1G8WCI6</accession>
<dbReference type="InterPro" id="IPR003961">
    <property type="entry name" value="FN3_dom"/>
</dbReference>
<name>A0A1G8WCI6_9FLAO</name>